<dbReference type="EMBL" id="HACA01016539">
    <property type="protein sequence ID" value="CDW33900.1"/>
    <property type="molecule type" value="Transcribed_RNA"/>
</dbReference>
<accession>A0A0K2U7A0</accession>
<reference evidence="1" key="1">
    <citation type="submission" date="2014-05" db="EMBL/GenBank/DDBJ databases">
        <authorList>
            <person name="Chronopoulou M."/>
        </authorList>
    </citation>
    <scope>NUCLEOTIDE SEQUENCE</scope>
    <source>
        <tissue evidence="1">Whole organism</tissue>
    </source>
</reference>
<dbReference type="AlphaFoldDB" id="A0A0K2U7A0"/>
<proteinExistence type="predicted"/>
<name>A0A0K2U7A0_LEPSM</name>
<sequence length="59" mass="6770">MDVASSDIHFLDFNSLTTSNKVDNFLPKLFFFSFWTFVISMKGGNRITMALEFLLDVLS</sequence>
<organism evidence="1">
    <name type="scientific">Lepeophtheirus salmonis</name>
    <name type="common">Salmon louse</name>
    <name type="synonym">Caligus salmonis</name>
    <dbReference type="NCBI Taxonomy" id="72036"/>
    <lineage>
        <taxon>Eukaryota</taxon>
        <taxon>Metazoa</taxon>
        <taxon>Ecdysozoa</taxon>
        <taxon>Arthropoda</taxon>
        <taxon>Crustacea</taxon>
        <taxon>Multicrustacea</taxon>
        <taxon>Hexanauplia</taxon>
        <taxon>Copepoda</taxon>
        <taxon>Siphonostomatoida</taxon>
        <taxon>Caligidae</taxon>
        <taxon>Lepeophtheirus</taxon>
    </lineage>
</organism>
<protein>
    <submittedName>
        <fullName evidence="1">Uncharacterized protein</fullName>
    </submittedName>
</protein>
<evidence type="ECO:0000313" key="1">
    <source>
        <dbReference type="EMBL" id="CDW33900.1"/>
    </source>
</evidence>